<dbReference type="Proteomes" id="UP001168098">
    <property type="component" value="Unassembled WGS sequence"/>
</dbReference>
<name>A0AA38YKJ4_VITRO</name>
<dbReference type="InterPro" id="IPR004360">
    <property type="entry name" value="Glyas_Fos-R_dOase_dom"/>
</dbReference>
<dbReference type="PANTHER" id="PTHR46036">
    <property type="entry name" value="LACTOYLGLUTATHIONE LYASE"/>
    <property type="match status" value="1"/>
</dbReference>
<dbReference type="EMBL" id="JARBHA010000019">
    <property type="protein sequence ID" value="KAJ9672150.1"/>
    <property type="molecule type" value="Genomic_DNA"/>
</dbReference>
<feature type="domain" description="VOC" evidence="1">
    <location>
        <begin position="131"/>
        <end position="243"/>
    </location>
</feature>
<accession>A0AA38YKJ4</accession>
<evidence type="ECO:0000259" key="1">
    <source>
        <dbReference type="PROSITE" id="PS51819"/>
    </source>
</evidence>
<comment type="caution">
    <text evidence="2">The sequence shown here is derived from an EMBL/GenBank/DDBJ whole genome shotgun (WGS) entry which is preliminary data.</text>
</comment>
<dbReference type="GO" id="GO:0005737">
    <property type="term" value="C:cytoplasm"/>
    <property type="evidence" value="ECO:0007669"/>
    <property type="project" value="TreeGrafter"/>
</dbReference>
<reference evidence="2 3" key="1">
    <citation type="journal article" date="2023" name="BMC Biotechnol.">
        <title>Vitis rotundifolia cv Carlos genome sequencing.</title>
        <authorList>
            <person name="Huff M."/>
            <person name="Hulse-Kemp A."/>
            <person name="Scheffler B."/>
            <person name="Youngblood R."/>
            <person name="Simpson S."/>
            <person name="Babiker E."/>
            <person name="Staton M."/>
        </authorList>
    </citation>
    <scope>NUCLEOTIDE SEQUENCE [LARGE SCALE GENOMIC DNA]</scope>
    <source>
        <tissue evidence="2">Leaf</tissue>
    </source>
</reference>
<dbReference type="GO" id="GO:0019243">
    <property type="term" value="P:methylglyoxal catabolic process to D-lactate via S-lactoyl-glutathione"/>
    <property type="evidence" value="ECO:0007669"/>
    <property type="project" value="TreeGrafter"/>
</dbReference>
<evidence type="ECO:0000313" key="3">
    <source>
        <dbReference type="Proteomes" id="UP001168098"/>
    </source>
</evidence>
<sequence length="254" mass="29084">MAETRKFAPGDDLLEWVQKDNRRFLHAVYRVGDIDRAIKFYIECFRMNVLRKRDFTKEKYSTASLGFDPKESHFVVELIYFCLFSYGVFVYKLTEVVRAYGGVATSEPACCRRGHHHLFGSSSRMASTPEPLCQIMLRVADLDFSIKFYEQYTMAMVGYGEMNETTVFELIYTYNVTEYTKGNGFVEVAVSTDDAYKSAAAVLLVSKEQGGKIIQPPGPIPVINAKMTSFVDPDDWKIVLIDNEDFLKQLQKKE</sequence>
<organism evidence="2 3">
    <name type="scientific">Vitis rotundifolia</name>
    <name type="common">Muscadine grape</name>
    <dbReference type="NCBI Taxonomy" id="103349"/>
    <lineage>
        <taxon>Eukaryota</taxon>
        <taxon>Viridiplantae</taxon>
        <taxon>Streptophyta</taxon>
        <taxon>Embryophyta</taxon>
        <taxon>Tracheophyta</taxon>
        <taxon>Spermatophyta</taxon>
        <taxon>Magnoliopsida</taxon>
        <taxon>eudicotyledons</taxon>
        <taxon>Gunneridae</taxon>
        <taxon>Pentapetalae</taxon>
        <taxon>rosids</taxon>
        <taxon>Vitales</taxon>
        <taxon>Vitaceae</taxon>
        <taxon>Viteae</taxon>
        <taxon>Vitis</taxon>
    </lineage>
</organism>
<dbReference type="InterPro" id="IPR029068">
    <property type="entry name" value="Glyas_Bleomycin-R_OHBP_Dase"/>
</dbReference>
<evidence type="ECO:0000313" key="2">
    <source>
        <dbReference type="EMBL" id="KAJ9672150.1"/>
    </source>
</evidence>
<protein>
    <recommendedName>
        <fullName evidence="1">VOC domain-containing protein</fullName>
    </recommendedName>
</protein>
<dbReference type="SUPFAM" id="SSF54593">
    <property type="entry name" value="Glyoxalase/Bleomycin resistance protein/Dihydroxybiphenyl dioxygenase"/>
    <property type="match status" value="2"/>
</dbReference>
<dbReference type="PANTHER" id="PTHR46036:SF5">
    <property type="entry name" value="LACTOYLGLUTATHIONE LYASE"/>
    <property type="match status" value="1"/>
</dbReference>
<dbReference type="Pfam" id="PF00903">
    <property type="entry name" value="Glyoxalase"/>
    <property type="match status" value="1"/>
</dbReference>
<dbReference type="Gene3D" id="3.10.180.10">
    <property type="entry name" value="2,3-Dihydroxybiphenyl 1,2-Dioxygenase, domain 1"/>
    <property type="match status" value="2"/>
</dbReference>
<keyword evidence="3" id="KW-1185">Reference proteome</keyword>
<proteinExistence type="predicted"/>
<gene>
    <name evidence="2" type="ORF">PVL29_025690</name>
</gene>
<dbReference type="PROSITE" id="PS51819">
    <property type="entry name" value="VOC"/>
    <property type="match status" value="1"/>
</dbReference>
<dbReference type="AlphaFoldDB" id="A0AA38YKJ4"/>
<dbReference type="InterPro" id="IPR037523">
    <property type="entry name" value="VOC_core"/>
</dbReference>
<dbReference type="GO" id="GO:0004462">
    <property type="term" value="F:lactoylglutathione lyase activity"/>
    <property type="evidence" value="ECO:0007669"/>
    <property type="project" value="TreeGrafter"/>
</dbReference>